<dbReference type="WBParaSite" id="Pan_g1965.t1">
    <property type="protein sequence ID" value="Pan_g1965.t1"/>
    <property type="gene ID" value="Pan_g1965"/>
</dbReference>
<reference evidence="2" key="1">
    <citation type="journal article" date="2013" name="Genetics">
        <title>The draft genome and transcriptome of Panagrellus redivivus are shaped by the harsh demands of a free-living lifestyle.</title>
        <authorList>
            <person name="Srinivasan J."/>
            <person name="Dillman A.R."/>
            <person name="Macchietto M.G."/>
            <person name="Heikkinen L."/>
            <person name="Lakso M."/>
            <person name="Fracchia K.M."/>
            <person name="Antoshechkin I."/>
            <person name="Mortazavi A."/>
            <person name="Wong G."/>
            <person name="Sternberg P.W."/>
        </authorList>
    </citation>
    <scope>NUCLEOTIDE SEQUENCE [LARGE SCALE GENOMIC DNA]</scope>
    <source>
        <strain evidence="2">MT8872</strain>
    </source>
</reference>
<dbReference type="Gene3D" id="2.80.10.50">
    <property type="match status" value="1"/>
</dbReference>
<dbReference type="InterPro" id="IPR008999">
    <property type="entry name" value="Actin-crosslinking"/>
</dbReference>
<evidence type="ECO:0000313" key="3">
    <source>
        <dbReference type="WBParaSite" id="Pan_g1965.t1"/>
    </source>
</evidence>
<dbReference type="InterPro" id="IPR029071">
    <property type="entry name" value="Ubiquitin-like_domsf"/>
</dbReference>
<reference evidence="3" key="2">
    <citation type="submission" date="2020-10" db="UniProtKB">
        <authorList>
            <consortium name="WormBaseParasite"/>
        </authorList>
    </citation>
    <scope>IDENTIFICATION</scope>
</reference>
<dbReference type="Proteomes" id="UP000492821">
    <property type="component" value="Unassembled WGS sequence"/>
</dbReference>
<dbReference type="Gene3D" id="3.10.20.90">
    <property type="entry name" value="Phosphatidylinositol 3-kinase Catalytic Subunit, Chain A, domain 1"/>
    <property type="match status" value="4"/>
</dbReference>
<dbReference type="AlphaFoldDB" id="A0A7E4VDS9"/>
<dbReference type="InterPro" id="IPR022617">
    <property type="entry name" value="Rad60/SUMO-like_dom"/>
</dbReference>
<dbReference type="CDD" id="cd01763">
    <property type="entry name" value="Ubl_SUMO_like"/>
    <property type="match status" value="2"/>
</dbReference>
<protein>
    <submittedName>
        <fullName evidence="3">Ubiquitin-like domain-containing protein</fullName>
    </submittedName>
</protein>
<accession>A0A7E4VDS9</accession>
<dbReference type="Pfam" id="PF11976">
    <property type="entry name" value="Rad60-SLD"/>
    <property type="match status" value="1"/>
</dbReference>
<dbReference type="SUPFAM" id="SSF54236">
    <property type="entry name" value="Ubiquitin-like"/>
    <property type="match status" value="4"/>
</dbReference>
<dbReference type="GO" id="GO:0015629">
    <property type="term" value="C:actin cytoskeleton"/>
    <property type="evidence" value="ECO:0007669"/>
    <property type="project" value="TreeGrafter"/>
</dbReference>
<name>A0A7E4VDS9_PANRE</name>
<dbReference type="PANTHER" id="PTHR33351">
    <property type="entry name" value="HISACTOPHILIN-1-RELATED"/>
    <property type="match status" value="1"/>
</dbReference>
<evidence type="ECO:0000313" key="2">
    <source>
        <dbReference type="Proteomes" id="UP000492821"/>
    </source>
</evidence>
<dbReference type="GO" id="GO:0051015">
    <property type="term" value="F:actin filament binding"/>
    <property type="evidence" value="ECO:0007669"/>
    <property type="project" value="TreeGrafter"/>
</dbReference>
<dbReference type="GO" id="GO:0030041">
    <property type="term" value="P:actin filament polymerization"/>
    <property type="evidence" value="ECO:0007669"/>
    <property type="project" value="TreeGrafter"/>
</dbReference>
<dbReference type="PANTHER" id="PTHR33351:SF1">
    <property type="entry name" value="IG-LIKE DOMAIN-CONTAINING PROTEIN-RELATED"/>
    <property type="match status" value="1"/>
</dbReference>
<feature type="domain" description="Rad60/SUMO-like" evidence="1">
    <location>
        <begin position="178"/>
        <end position="242"/>
    </location>
</feature>
<sequence>MSKSTPNDASNDANTPEFLSLIVVDDKRANRTHFRVKFDDPFAKFFDYYAYKQREKRFHFLYNNRVVFGDNTPRKLMMKDNDYITVGFDYLTIPIVWSNKMTGDENITVEYDTPFVKFMNLYCEEPLSHYVFKYHSREVLESDTPRSLRMQPHDCINVLDCERYNRPIPSDLHFWIHDMNGRKLQFEMAKYNTVADIMQAYTSRTGILTSQCRFLHDYRDLNPEEEVKNLRMKMKDDDVIGVIYKTFVGPGLPSQKDVTVSIVDESGDKRQLTLQNSATIHEALKMYSKQRDVCITDYFLKFDDDFPGYSDTLESLGIKDGDLVTAIREPRLCQPCLTDKIRRCEKLAETARQAAKEKPVEKPRHPLAECRGTRCIKSYHGTYLRALKDQPKVDMVPAPAREWENWIIEFWDGKAVFKAIHSPSRFIRAKPDRSVDLVFTHPQAWEMWSPFKNDDGSWSFQSHHGLWLSCDTNGHVYTNNEKKGWESFWLEYWN</sequence>
<keyword evidence="2" id="KW-1185">Reference proteome</keyword>
<dbReference type="InterPro" id="IPR052883">
    <property type="entry name" value="Hisactophilin"/>
</dbReference>
<evidence type="ECO:0000259" key="1">
    <source>
        <dbReference type="Pfam" id="PF11976"/>
    </source>
</evidence>
<proteinExistence type="predicted"/>
<dbReference type="SUPFAM" id="SSF50405">
    <property type="entry name" value="Actin-crosslinking proteins"/>
    <property type="match status" value="1"/>
</dbReference>
<organism evidence="2 3">
    <name type="scientific">Panagrellus redivivus</name>
    <name type="common">Microworm</name>
    <dbReference type="NCBI Taxonomy" id="6233"/>
    <lineage>
        <taxon>Eukaryota</taxon>
        <taxon>Metazoa</taxon>
        <taxon>Ecdysozoa</taxon>
        <taxon>Nematoda</taxon>
        <taxon>Chromadorea</taxon>
        <taxon>Rhabditida</taxon>
        <taxon>Tylenchina</taxon>
        <taxon>Panagrolaimomorpha</taxon>
        <taxon>Panagrolaimoidea</taxon>
        <taxon>Panagrolaimidae</taxon>
        <taxon>Panagrellus</taxon>
    </lineage>
</organism>
<dbReference type="CDD" id="cd00257">
    <property type="entry name" value="beta-trefoil_FSCN-like"/>
    <property type="match status" value="1"/>
</dbReference>